<evidence type="ECO:0000256" key="1">
    <source>
        <dbReference type="ARBA" id="ARBA00004225"/>
    </source>
</evidence>
<reference evidence="24" key="1">
    <citation type="journal article" date="2013" name="Science">
        <title>Comparative analysis of bat genomes provides insight into the evolution of flight and immunity.</title>
        <authorList>
            <person name="Zhang G."/>
            <person name="Cowled C."/>
            <person name="Shi Z."/>
            <person name="Huang Z."/>
            <person name="Bishop-Lilly K.A."/>
            <person name="Fang X."/>
            <person name="Wynne J.W."/>
            <person name="Xiong Z."/>
            <person name="Baker M.L."/>
            <person name="Zhao W."/>
            <person name="Tachedjian M."/>
            <person name="Zhu Y."/>
            <person name="Zhou P."/>
            <person name="Jiang X."/>
            <person name="Ng J."/>
            <person name="Yang L."/>
            <person name="Wu L."/>
            <person name="Xiao J."/>
            <person name="Feng Y."/>
            <person name="Chen Y."/>
            <person name="Sun X."/>
            <person name="Zhang Y."/>
            <person name="Marsh G.A."/>
            <person name="Crameri G."/>
            <person name="Broder C.C."/>
            <person name="Frey K.G."/>
            <person name="Wang L.F."/>
            <person name="Wang J."/>
        </authorList>
    </citation>
    <scope>NUCLEOTIDE SEQUENCE [LARGE SCALE GENOMIC DNA]</scope>
</reference>
<evidence type="ECO:0000256" key="18">
    <source>
        <dbReference type="ARBA" id="ARBA00045559"/>
    </source>
</evidence>
<dbReference type="GO" id="GO:0015075">
    <property type="term" value="F:monoatomic ion transmembrane transporter activity"/>
    <property type="evidence" value="ECO:0007669"/>
    <property type="project" value="InterPro"/>
</dbReference>
<evidence type="ECO:0000256" key="12">
    <source>
        <dbReference type="ARBA" id="ARBA00023128"/>
    </source>
</evidence>
<accession>L5MEK3</accession>
<keyword evidence="5" id="KW-0813">Transport</keyword>
<keyword evidence="9" id="KW-0029">Amino-acid transport</keyword>
<dbReference type="GO" id="GO:0005829">
    <property type="term" value="C:cytosol"/>
    <property type="evidence" value="ECO:0007669"/>
    <property type="project" value="TreeGrafter"/>
</dbReference>
<dbReference type="GO" id="GO:0006979">
    <property type="term" value="P:response to oxidative stress"/>
    <property type="evidence" value="ECO:0007669"/>
    <property type="project" value="TreeGrafter"/>
</dbReference>
<evidence type="ECO:0000256" key="7">
    <source>
        <dbReference type="ARBA" id="ARBA00022692"/>
    </source>
</evidence>
<dbReference type="GO" id="GO:0042744">
    <property type="term" value="P:hydrogen peroxide catabolic process"/>
    <property type="evidence" value="ECO:0007669"/>
    <property type="project" value="TreeGrafter"/>
</dbReference>
<dbReference type="InterPro" id="IPR013766">
    <property type="entry name" value="Thioredoxin_domain"/>
</dbReference>
<evidence type="ECO:0000256" key="16">
    <source>
        <dbReference type="ARBA" id="ARBA00040356"/>
    </source>
</evidence>
<dbReference type="GO" id="GO:0008379">
    <property type="term" value="F:thioredoxin peroxidase activity"/>
    <property type="evidence" value="ECO:0007669"/>
    <property type="project" value="TreeGrafter"/>
</dbReference>
<dbReference type="EC" id="1.11.1.24" evidence="4"/>
<evidence type="ECO:0000256" key="13">
    <source>
        <dbReference type="ARBA" id="ARBA00023136"/>
    </source>
</evidence>
<evidence type="ECO:0000256" key="11">
    <source>
        <dbReference type="ARBA" id="ARBA00023002"/>
    </source>
</evidence>
<evidence type="ECO:0000256" key="14">
    <source>
        <dbReference type="ARBA" id="ARBA00023157"/>
    </source>
</evidence>
<comment type="subunit">
    <text evidence="19">Homodimer; disulfide-linked, upon oxidation. 6 homodimers assemble to form a ring-like dodecamer. Interacts with NEK6. Interacts with LRRK2. Interacts with MAP3K13. Interacts with RPS6KC1 (via PX domain).</text>
</comment>
<dbReference type="Proteomes" id="UP000010556">
    <property type="component" value="Unassembled WGS sequence"/>
</dbReference>
<comment type="catalytic activity">
    <reaction evidence="20">
        <text>a hydroperoxide + [thioredoxin]-dithiol = an alcohol + [thioredoxin]-disulfide + H2O</text>
        <dbReference type="Rhea" id="RHEA:62620"/>
        <dbReference type="Rhea" id="RHEA-COMP:10698"/>
        <dbReference type="Rhea" id="RHEA-COMP:10700"/>
        <dbReference type="ChEBI" id="CHEBI:15377"/>
        <dbReference type="ChEBI" id="CHEBI:29950"/>
        <dbReference type="ChEBI" id="CHEBI:30879"/>
        <dbReference type="ChEBI" id="CHEBI:35924"/>
        <dbReference type="ChEBI" id="CHEBI:50058"/>
        <dbReference type="EC" id="1.11.1.24"/>
    </reaction>
</comment>
<dbReference type="GO" id="GO:0045454">
    <property type="term" value="P:cell redox homeostasis"/>
    <property type="evidence" value="ECO:0007669"/>
    <property type="project" value="TreeGrafter"/>
</dbReference>
<evidence type="ECO:0000256" key="20">
    <source>
        <dbReference type="ARBA" id="ARBA00049091"/>
    </source>
</evidence>
<dbReference type="InterPro" id="IPR019479">
    <property type="entry name" value="Peroxiredoxin_C"/>
</dbReference>
<feature type="domain" description="Thioredoxin" evidence="22">
    <location>
        <begin position="64"/>
        <end position="222"/>
    </location>
</feature>
<evidence type="ECO:0000256" key="3">
    <source>
        <dbReference type="ARBA" id="ARBA00009796"/>
    </source>
</evidence>
<evidence type="ECO:0000256" key="5">
    <source>
        <dbReference type="ARBA" id="ARBA00022448"/>
    </source>
</evidence>
<keyword evidence="6" id="KW-0575">Peroxidase</keyword>
<dbReference type="InterPro" id="IPR000866">
    <property type="entry name" value="AhpC/TSA"/>
</dbReference>
<evidence type="ECO:0000256" key="10">
    <source>
        <dbReference type="ARBA" id="ARBA00022989"/>
    </source>
</evidence>
<evidence type="ECO:0000256" key="2">
    <source>
        <dbReference type="ARBA" id="ARBA00005974"/>
    </source>
</evidence>
<evidence type="ECO:0000256" key="8">
    <source>
        <dbReference type="ARBA" id="ARBA00022862"/>
    </source>
</evidence>
<gene>
    <name evidence="23" type="ORF">MDA_GLEAN10021234</name>
</gene>
<dbReference type="PANTHER" id="PTHR10681:SF128">
    <property type="entry name" value="THIOREDOXIN-DEPENDENT PEROXIDE REDUCTASE, MITOCHONDRIAL"/>
    <property type="match status" value="1"/>
</dbReference>
<dbReference type="InterPro" id="IPR004686">
    <property type="entry name" value="Mtc"/>
</dbReference>
<evidence type="ECO:0000313" key="24">
    <source>
        <dbReference type="Proteomes" id="UP000010556"/>
    </source>
</evidence>
<keyword evidence="12" id="KW-0496">Mitochondrion</keyword>
<dbReference type="GO" id="GO:0033554">
    <property type="term" value="P:cellular response to stress"/>
    <property type="evidence" value="ECO:0007669"/>
    <property type="project" value="TreeGrafter"/>
</dbReference>
<comment type="similarity">
    <text evidence="2">Belongs to the sideroflexin family.</text>
</comment>
<feature type="transmembrane region" description="Helical" evidence="21">
    <location>
        <begin position="262"/>
        <end position="283"/>
    </location>
</feature>
<evidence type="ECO:0000256" key="9">
    <source>
        <dbReference type="ARBA" id="ARBA00022970"/>
    </source>
</evidence>
<dbReference type="InterPro" id="IPR036249">
    <property type="entry name" value="Thioredoxin-like_sf"/>
</dbReference>
<feature type="transmembrane region" description="Helical" evidence="21">
    <location>
        <begin position="380"/>
        <end position="404"/>
    </location>
</feature>
<dbReference type="Pfam" id="PF03820">
    <property type="entry name" value="SFXNs"/>
    <property type="match status" value="1"/>
</dbReference>
<evidence type="ECO:0000256" key="17">
    <source>
        <dbReference type="ARBA" id="ARBA00042158"/>
    </source>
</evidence>
<dbReference type="Gene3D" id="3.40.30.10">
    <property type="entry name" value="Glutaredoxin"/>
    <property type="match status" value="1"/>
</dbReference>
<keyword evidence="11" id="KW-0560">Oxidoreductase</keyword>
<dbReference type="Pfam" id="PF10417">
    <property type="entry name" value="1-cysPrx_C"/>
    <property type="match status" value="1"/>
</dbReference>
<evidence type="ECO:0000256" key="21">
    <source>
        <dbReference type="SAM" id="Phobius"/>
    </source>
</evidence>
<dbReference type="PROSITE" id="PS51352">
    <property type="entry name" value="THIOREDOXIN_2"/>
    <property type="match status" value="1"/>
</dbReference>
<sequence>MAVAVGRLLRATVARHASAIPRGISASAALRPAASRRTGLTNVLWPASSQAKFAFSTSSSYHAPAVTQHAPYFKGTAVVNGEFKELSLDDFKGKYLVLFFYPLDFTFVCPTEIVAFSDKANEFRDVNCDVVAVSVDSHFSHLAWINTPRKNGGLGHMNIPLLSDLTKQISRDYGVLLEGPGLALRGLFIIDPNGVIKHLSVNDLPVGRSVEETLRLVKAFQFVEVHGEVCPANWTPDSPTIKPHPTASKEYFEKNRHPYESLLLGTGVIASTTFFGLFPRLLLMKSAVKNIFLRETLPAAILTQVSAMNVAASRSFEPIRGIEVMDKEGNVVGYSRKAGTKAVSDTTTSRVVLFGTSAFIPEVFSHFYKKTPLFVRYPRSLWTLKLSCTILVMGLMVPVSFSMFPQIQRIQCSKLEQEIQSATEETELFYNRGV</sequence>
<dbReference type="GO" id="GO:0006865">
    <property type="term" value="P:amino acid transport"/>
    <property type="evidence" value="ECO:0007669"/>
    <property type="project" value="UniProtKB-KW"/>
</dbReference>
<dbReference type="GO" id="GO:0031966">
    <property type="term" value="C:mitochondrial membrane"/>
    <property type="evidence" value="ECO:0007669"/>
    <property type="project" value="UniProtKB-SubCell"/>
</dbReference>
<keyword evidence="13 21" id="KW-0472">Membrane</keyword>
<keyword evidence="10 21" id="KW-1133">Transmembrane helix</keyword>
<evidence type="ECO:0000259" key="22">
    <source>
        <dbReference type="PROSITE" id="PS51352"/>
    </source>
</evidence>
<dbReference type="FunFam" id="3.40.30.10:FF:000003">
    <property type="entry name" value="Peroxiredoxin 1"/>
    <property type="match status" value="1"/>
</dbReference>
<comment type="subcellular location">
    <subcellularLocation>
        <location evidence="1">Mitochondrion membrane</location>
        <topology evidence="1">Multi-pass membrane protein</topology>
    </subcellularLocation>
</comment>
<keyword evidence="24" id="KW-1185">Reference proteome</keyword>
<evidence type="ECO:0000256" key="15">
    <source>
        <dbReference type="ARBA" id="ARBA00023284"/>
    </source>
</evidence>
<comment type="function">
    <text evidence="18">Thiol-specific peroxidase that catalyzes the reduction of hydrogen peroxide and organic hydroperoxides to water and alcohols, respectively. Plays a role in cell protection against oxidative stress by detoxifying peroxides. Acts synergistically with MAP3K13 to regulate the activation of NF-kappa-B in the cytosol. Required for the maintenance of physical strength.</text>
</comment>
<keyword evidence="8" id="KW-0049">Antioxidant</keyword>
<dbReference type="CDD" id="cd03015">
    <property type="entry name" value="PRX_Typ2cys"/>
    <property type="match status" value="1"/>
</dbReference>
<comment type="similarity">
    <text evidence="3">Belongs to the peroxiredoxin family. AhpC/Prx1 subfamily.</text>
</comment>
<keyword evidence="14" id="KW-1015">Disulfide bond</keyword>
<dbReference type="SUPFAM" id="SSF52833">
    <property type="entry name" value="Thioredoxin-like"/>
    <property type="match status" value="1"/>
</dbReference>
<dbReference type="Pfam" id="PF00578">
    <property type="entry name" value="AhpC-TSA"/>
    <property type="match status" value="1"/>
</dbReference>
<dbReference type="PANTHER" id="PTHR10681">
    <property type="entry name" value="THIOREDOXIN PEROXIDASE"/>
    <property type="match status" value="1"/>
</dbReference>
<evidence type="ECO:0000313" key="23">
    <source>
        <dbReference type="EMBL" id="ELK36767.1"/>
    </source>
</evidence>
<dbReference type="InterPro" id="IPR050217">
    <property type="entry name" value="Peroxiredoxin"/>
</dbReference>
<keyword evidence="7 21" id="KW-0812">Transmembrane</keyword>
<dbReference type="EMBL" id="KB101169">
    <property type="protein sequence ID" value="ELK36767.1"/>
    <property type="molecule type" value="Genomic_DNA"/>
</dbReference>
<protein>
    <recommendedName>
        <fullName evidence="16">Thioredoxin-dependent peroxide reductase, mitochondrial</fullName>
        <ecNumber evidence="4">1.11.1.24</ecNumber>
    </recommendedName>
    <alternativeName>
        <fullName evidence="17">Thioredoxin-dependent peroxiredoxin 3</fullName>
    </alternativeName>
</protein>
<organism evidence="23 24">
    <name type="scientific">Myotis davidii</name>
    <name type="common">David's myotis</name>
    <dbReference type="NCBI Taxonomy" id="225400"/>
    <lineage>
        <taxon>Eukaryota</taxon>
        <taxon>Metazoa</taxon>
        <taxon>Chordata</taxon>
        <taxon>Craniata</taxon>
        <taxon>Vertebrata</taxon>
        <taxon>Euteleostomi</taxon>
        <taxon>Mammalia</taxon>
        <taxon>Eutheria</taxon>
        <taxon>Laurasiatheria</taxon>
        <taxon>Chiroptera</taxon>
        <taxon>Yangochiroptera</taxon>
        <taxon>Vespertilionidae</taxon>
        <taxon>Myotis</taxon>
    </lineage>
</organism>
<dbReference type="AlphaFoldDB" id="L5MEK3"/>
<evidence type="ECO:0000256" key="19">
    <source>
        <dbReference type="ARBA" id="ARBA00046731"/>
    </source>
</evidence>
<proteinExistence type="inferred from homology"/>
<keyword evidence="15" id="KW-0676">Redox-active center</keyword>
<name>L5MEK3_MYODS</name>
<dbReference type="eggNOG" id="KOG0852">
    <property type="taxonomic scope" value="Eukaryota"/>
</dbReference>
<feature type="transmembrane region" description="Helical" evidence="21">
    <location>
        <begin position="351"/>
        <end position="368"/>
    </location>
</feature>
<evidence type="ECO:0000256" key="4">
    <source>
        <dbReference type="ARBA" id="ARBA00013017"/>
    </source>
</evidence>
<evidence type="ECO:0000256" key="6">
    <source>
        <dbReference type="ARBA" id="ARBA00022559"/>
    </source>
</evidence>